<dbReference type="InterPro" id="IPR003210">
    <property type="entry name" value="Signal_recog_particle_SRP14"/>
</dbReference>
<dbReference type="Gene3D" id="3.30.720.10">
    <property type="entry name" value="Signal recognition particle alu RNA binding heterodimer, srp9/1"/>
    <property type="match status" value="1"/>
</dbReference>
<comment type="subcellular location">
    <subcellularLocation>
        <location evidence="1 7">Cytoplasm</location>
    </subcellularLocation>
</comment>
<evidence type="ECO:0000256" key="3">
    <source>
        <dbReference type="ARBA" id="ARBA00022490"/>
    </source>
</evidence>
<evidence type="ECO:0000313" key="10">
    <source>
        <dbReference type="Proteomes" id="UP000521872"/>
    </source>
</evidence>
<proteinExistence type="inferred from homology"/>
<feature type="compositionally biased region" description="Low complexity" evidence="8">
    <location>
        <begin position="161"/>
        <end position="172"/>
    </location>
</feature>
<feature type="region of interest" description="Disordered" evidence="8">
    <location>
        <begin position="94"/>
        <end position="172"/>
    </location>
</feature>
<evidence type="ECO:0000256" key="1">
    <source>
        <dbReference type="ARBA" id="ARBA00004496"/>
    </source>
</evidence>
<name>A0A8H4QIV6_9AGAR</name>
<dbReference type="AlphaFoldDB" id="A0A8H4QIV6"/>
<keyword evidence="3 7" id="KW-0963">Cytoplasm</keyword>
<accession>A0A8H4QIV6</accession>
<dbReference type="SUPFAM" id="SSF54762">
    <property type="entry name" value="Signal recognition particle alu RNA binding heterodimer, SRP9/14"/>
    <property type="match status" value="1"/>
</dbReference>
<keyword evidence="6 7" id="KW-0687">Ribonucleoprotein</keyword>
<dbReference type="PANTHER" id="PTHR12013">
    <property type="entry name" value="SIGNAL RECOGNITION PARTICLE 14 KD PROTEIN"/>
    <property type="match status" value="1"/>
</dbReference>
<keyword evidence="5 7" id="KW-0733">Signal recognition particle</keyword>
<feature type="compositionally biased region" description="Basic residues" evidence="8">
    <location>
        <begin position="128"/>
        <end position="138"/>
    </location>
</feature>
<keyword evidence="4 7" id="KW-0694">RNA-binding</keyword>
<comment type="similarity">
    <text evidence="2 7">Belongs to the SRP14 family.</text>
</comment>
<dbReference type="Pfam" id="PF02290">
    <property type="entry name" value="SRP14"/>
    <property type="match status" value="1"/>
</dbReference>
<organism evidence="9 10">
    <name type="scientific">Agrocybe pediades</name>
    <dbReference type="NCBI Taxonomy" id="84607"/>
    <lineage>
        <taxon>Eukaryota</taxon>
        <taxon>Fungi</taxon>
        <taxon>Dikarya</taxon>
        <taxon>Basidiomycota</taxon>
        <taxon>Agaricomycotina</taxon>
        <taxon>Agaricomycetes</taxon>
        <taxon>Agaricomycetidae</taxon>
        <taxon>Agaricales</taxon>
        <taxon>Agaricineae</taxon>
        <taxon>Strophariaceae</taxon>
        <taxon>Agrocybe</taxon>
    </lineage>
</organism>
<reference evidence="9 10" key="1">
    <citation type="submission" date="2019-12" db="EMBL/GenBank/DDBJ databases">
        <authorList>
            <person name="Floudas D."/>
            <person name="Bentzer J."/>
            <person name="Ahren D."/>
            <person name="Johansson T."/>
            <person name="Persson P."/>
            <person name="Tunlid A."/>
        </authorList>
    </citation>
    <scope>NUCLEOTIDE SEQUENCE [LARGE SCALE GENOMIC DNA]</scope>
    <source>
        <strain evidence="9 10">CBS 102.39</strain>
    </source>
</reference>
<keyword evidence="10" id="KW-1185">Reference proteome</keyword>
<evidence type="ECO:0000256" key="2">
    <source>
        <dbReference type="ARBA" id="ARBA00010349"/>
    </source>
</evidence>
<dbReference type="Proteomes" id="UP000521872">
    <property type="component" value="Unassembled WGS sequence"/>
</dbReference>
<comment type="subunit">
    <text evidence="7">Component of a fungal signal recognition particle (SRP) complex that consists of a 7SL RNA molecule (scR1) and at least six protein subunits: SRP72, SRP68, SRP54, SEC65, SRP21 and SRP14.</text>
</comment>
<dbReference type="GO" id="GO:0030942">
    <property type="term" value="F:endoplasmic reticulum signal peptide binding"/>
    <property type="evidence" value="ECO:0007669"/>
    <property type="project" value="UniProtKB-UniRule"/>
</dbReference>
<gene>
    <name evidence="9" type="ORF">D9613_004426</name>
</gene>
<comment type="caution">
    <text evidence="9">The sequence shown here is derived from an EMBL/GenBank/DDBJ whole genome shotgun (WGS) entry which is preliminary data.</text>
</comment>
<evidence type="ECO:0000256" key="6">
    <source>
        <dbReference type="ARBA" id="ARBA00023274"/>
    </source>
</evidence>
<feature type="compositionally biased region" description="Basic and acidic residues" evidence="8">
    <location>
        <begin position="147"/>
        <end position="160"/>
    </location>
</feature>
<protein>
    <recommendedName>
        <fullName evidence="7">Signal recognition particle subunit SRP14</fullName>
    </recommendedName>
    <alternativeName>
        <fullName evidence="7">Signal recognition particle 14 kDa protein</fullName>
    </alternativeName>
</protein>
<dbReference type="InterPro" id="IPR009018">
    <property type="entry name" value="Signal_recog_particle_SRP9/14"/>
</dbReference>
<dbReference type="EMBL" id="JAACJL010000057">
    <property type="protein sequence ID" value="KAF4611942.1"/>
    <property type="molecule type" value="Genomic_DNA"/>
</dbReference>
<comment type="function">
    <text evidence="7">Component of the signal recognition particle (SRP) complex, a ribonucleoprotein complex that mediates the cotranslational targeting of secretory and membrane proteins to the endoplasmic reticulum (ER).</text>
</comment>
<dbReference type="GO" id="GO:0006614">
    <property type="term" value="P:SRP-dependent cotranslational protein targeting to membrane"/>
    <property type="evidence" value="ECO:0007669"/>
    <property type="project" value="UniProtKB-UniRule"/>
</dbReference>
<evidence type="ECO:0000313" key="9">
    <source>
        <dbReference type="EMBL" id="KAF4611942.1"/>
    </source>
</evidence>
<evidence type="ECO:0000256" key="8">
    <source>
        <dbReference type="SAM" id="MobiDB-lite"/>
    </source>
</evidence>
<evidence type="ECO:0000256" key="5">
    <source>
        <dbReference type="ARBA" id="ARBA00023135"/>
    </source>
</evidence>
<feature type="compositionally biased region" description="Basic residues" evidence="8">
    <location>
        <begin position="95"/>
        <end position="104"/>
    </location>
</feature>
<evidence type="ECO:0000256" key="7">
    <source>
        <dbReference type="RuleBase" id="RU368100"/>
    </source>
</evidence>
<sequence>MQLVDHDTFFKNLTALFESTKDQGTIWLTHKRLTYDDEDATMKVEEGSSDPREYPCLVRVTDGKRHKFSTKVDSSEVMKFHAFYGNLLKSSMTTLRKRDKKREKARADAAAKRKKEMTEPIVMDGHKRGSGRRKRQRQMKALAKQQESQKKFKEREEAKQKAASAAQEGVAS</sequence>
<evidence type="ECO:0000256" key="4">
    <source>
        <dbReference type="ARBA" id="ARBA00022884"/>
    </source>
</evidence>
<dbReference type="GO" id="GO:0008312">
    <property type="term" value="F:7S RNA binding"/>
    <property type="evidence" value="ECO:0007669"/>
    <property type="project" value="UniProtKB-UniRule"/>
</dbReference>
<dbReference type="GO" id="GO:0005786">
    <property type="term" value="C:signal recognition particle, endoplasmic reticulum targeting"/>
    <property type="evidence" value="ECO:0007669"/>
    <property type="project" value="UniProtKB-UniRule"/>
</dbReference>